<dbReference type="KEGG" id="elio:KO353_03950"/>
<sequence>MRTLGRRAAVGGIAAGLAAPAIATAQAWPAGPIRIVVPFPPGGSTDAVARLAAPGLQAALGVPIVVENRAGAAGSIGTGVVANAAPDGNTWLLTFDSHAVLEALLPSLGFSPARDLAPVMHIGGAPYVLATKPDKPFRSIADVIAAARARPDTVSFGSTGNGTIGHLAMTLFGQRAGVKLTHIAYRGGGPAVTDAVAGVIDLVIGSAAVLAPQISGGRLRAVVQMGAERLPGLADTPTMQQSGFDGFVAEAWWCVFAPARTPAPVIARFHEALLAAFRDPRVVETMTNAQQARLVLSTPEECGRFVARETEVWSKVVRDYAIRPD</sequence>
<evidence type="ECO:0000256" key="2">
    <source>
        <dbReference type="SAM" id="SignalP"/>
    </source>
</evidence>
<protein>
    <submittedName>
        <fullName evidence="3">Tripartite tricarboxylate transporter substrate binding protein</fullName>
    </submittedName>
</protein>
<evidence type="ECO:0000313" key="4">
    <source>
        <dbReference type="Proteomes" id="UP000694001"/>
    </source>
</evidence>
<dbReference type="AlphaFoldDB" id="A0A975U2X7"/>
<dbReference type="Proteomes" id="UP000694001">
    <property type="component" value="Chromosome"/>
</dbReference>
<accession>A0A975U2X7</accession>
<dbReference type="InterPro" id="IPR005064">
    <property type="entry name" value="BUG"/>
</dbReference>
<name>A0A975U2X7_9PROT</name>
<feature type="signal peptide" evidence="2">
    <location>
        <begin position="1"/>
        <end position="23"/>
    </location>
</feature>
<dbReference type="CDD" id="cd13578">
    <property type="entry name" value="PBP2_Bug27"/>
    <property type="match status" value="1"/>
</dbReference>
<organism evidence="3 4">
    <name type="scientific">Elioraea tepida</name>
    <dbReference type="NCBI Taxonomy" id="2843330"/>
    <lineage>
        <taxon>Bacteria</taxon>
        <taxon>Pseudomonadati</taxon>
        <taxon>Pseudomonadota</taxon>
        <taxon>Alphaproteobacteria</taxon>
        <taxon>Acetobacterales</taxon>
        <taxon>Elioraeaceae</taxon>
        <taxon>Elioraea</taxon>
    </lineage>
</organism>
<dbReference type="PIRSF" id="PIRSF017082">
    <property type="entry name" value="YflP"/>
    <property type="match status" value="1"/>
</dbReference>
<keyword evidence="4" id="KW-1185">Reference proteome</keyword>
<feature type="chain" id="PRO_5037148538" evidence="2">
    <location>
        <begin position="24"/>
        <end position="325"/>
    </location>
</feature>
<dbReference type="InterPro" id="IPR006311">
    <property type="entry name" value="TAT_signal"/>
</dbReference>
<keyword evidence="2" id="KW-0732">Signal</keyword>
<evidence type="ECO:0000313" key="3">
    <source>
        <dbReference type="EMBL" id="QXM25397.1"/>
    </source>
</evidence>
<dbReference type="PROSITE" id="PS51318">
    <property type="entry name" value="TAT"/>
    <property type="match status" value="1"/>
</dbReference>
<proteinExistence type="inferred from homology"/>
<comment type="similarity">
    <text evidence="1">Belongs to the UPF0065 (bug) family.</text>
</comment>
<dbReference type="PANTHER" id="PTHR42928">
    <property type="entry name" value="TRICARBOXYLATE-BINDING PROTEIN"/>
    <property type="match status" value="1"/>
</dbReference>
<gene>
    <name evidence="3" type="ORF">KO353_03950</name>
</gene>
<evidence type="ECO:0000256" key="1">
    <source>
        <dbReference type="ARBA" id="ARBA00006987"/>
    </source>
</evidence>
<reference evidence="3" key="1">
    <citation type="submission" date="2021-06" db="EMBL/GenBank/DDBJ databases">
        <title>Elioraea tepida, sp. nov., a moderately thermophilic aerobic anoxygenic phototrophic bacterium isolated from an alkaline siliceous hot spring mat community in Yellowstone National Park, WY, USA.</title>
        <authorList>
            <person name="Saini M.K."/>
            <person name="Yoshida S."/>
            <person name="Sebastian A."/>
            <person name="Hirose S."/>
            <person name="Hara E."/>
            <person name="Tamaki H."/>
            <person name="Soulier N.T."/>
            <person name="Albert I."/>
            <person name="Hanada S."/>
            <person name="Bryant D.A."/>
            <person name="Tank M."/>
        </authorList>
    </citation>
    <scope>NUCLEOTIDE SEQUENCE</scope>
    <source>
        <strain evidence="3">MS-P2</strain>
    </source>
</reference>
<dbReference type="EMBL" id="CP076448">
    <property type="protein sequence ID" value="QXM25397.1"/>
    <property type="molecule type" value="Genomic_DNA"/>
</dbReference>
<dbReference type="Pfam" id="PF03401">
    <property type="entry name" value="TctC"/>
    <property type="match status" value="1"/>
</dbReference>
<dbReference type="RefSeq" id="WP_218286453.1">
    <property type="nucleotide sequence ID" value="NZ_CP076448.1"/>
</dbReference>
<dbReference type="PANTHER" id="PTHR42928:SF5">
    <property type="entry name" value="BLR1237 PROTEIN"/>
    <property type="match status" value="1"/>
</dbReference>